<dbReference type="GO" id="GO:0016787">
    <property type="term" value="F:hydrolase activity"/>
    <property type="evidence" value="ECO:0007669"/>
    <property type="project" value="UniProtKB-KW"/>
</dbReference>
<sequence>MTQAHPWSRYVAVGDSFTEGIGDPDPASSGGYRGWADRLAEVLASTTDDFAYANLAVRGRLLQQIIDEQAQAALDLRPDLITVSAGGNDIIRPGTDPDEVASRFEGLVETLSSDGATVAIFTGPDIGATPVLGRIRGKVAIYNENVHAIALRNDAIVVDMWALRELADSRMWAPDRLHFSPSGTTRSREPPSPRSPSRTSSSTTSCRRPSLASGARRGAKTWAGRASSSCRGCSAGSATSRPETAAAPNGPTPCR</sequence>
<dbReference type="InterPro" id="IPR036514">
    <property type="entry name" value="SGNH_hydro_sf"/>
</dbReference>
<dbReference type="EMBL" id="AP027732">
    <property type="protein sequence ID" value="BDZ50567.1"/>
    <property type="molecule type" value="Genomic_DNA"/>
</dbReference>
<evidence type="ECO:0000259" key="2">
    <source>
        <dbReference type="Pfam" id="PF13472"/>
    </source>
</evidence>
<dbReference type="InterPro" id="IPR013830">
    <property type="entry name" value="SGNH_hydro"/>
</dbReference>
<dbReference type="PANTHER" id="PTHR43784:SF2">
    <property type="entry name" value="GDSL-LIKE LIPASE_ACYLHYDROLASE, PUTATIVE (AFU_ORTHOLOGUE AFUA_2G00820)-RELATED"/>
    <property type="match status" value="1"/>
</dbReference>
<proteinExistence type="predicted"/>
<dbReference type="SUPFAM" id="SSF52266">
    <property type="entry name" value="SGNH hydrolase"/>
    <property type="match status" value="1"/>
</dbReference>
<evidence type="ECO:0000313" key="4">
    <source>
        <dbReference type="Proteomes" id="UP001321486"/>
    </source>
</evidence>
<keyword evidence="4" id="KW-1185">Reference proteome</keyword>
<protein>
    <submittedName>
        <fullName evidence="3">SGNH hydrolase</fullName>
    </submittedName>
</protein>
<keyword evidence="3" id="KW-0378">Hydrolase</keyword>
<dbReference type="PANTHER" id="PTHR43784">
    <property type="entry name" value="GDSL-LIKE LIPASE/ACYLHYDROLASE, PUTATIVE (AFU_ORTHOLOGUE AFUA_2G00820)-RELATED"/>
    <property type="match status" value="1"/>
</dbReference>
<feature type="compositionally biased region" description="Low complexity" evidence="1">
    <location>
        <begin position="195"/>
        <end position="210"/>
    </location>
</feature>
<accession>A0ABN6Y392</accession>
<feature type="domain" description="SGNH hydrolase-type esterase" evidence="2">
    <location>
        <begin position="12"/>
        <end position="183"/>
    </location>
</feature>
<name>A0ABN6Y392_9MICO</name>
<gene>
    <name evidence="3" type="ORF">GCM10025867_28080</name>
</gene>
<evidence type="ECO:0000256" key="1">
    <source>
        <dbReference type="SAM" id="MobiDB-lite"/>
    </source>
</evidence>
<feature type="region of interest" description="Disordered" evidence="1">
    <location>
        <begin position="175"/>
        <end position="255"/>
    </location>
</feature>
<dbReference type="CDD" id="cd01832">
    <property type="entry name" value="SGNH_hydrolase_like_1"/>
    <property type="match status" value="1"/>
</dbReference>
<dbReference type="Proteomes" id="UP001321486">
    <property type="component" value="Chromosome"/>
</dbReference>
<organism evidence="3 4">
    <name type="scientific">Frondihabitans sucicola</name>
    <dbReference type="NCBI Taxonomy" id="1268041"/>
    <lineage>
        <taxon>Bacteria</taxon>
        <taxon>Bacillati</taxon>
        <taxon>Actinomycetota</taxon>
        <taxon>Actinomycetes</taxon>
        <taxon>Micrococcales</taxon>
        <taxon>Microbacteriaceae</taxon>
        <taxon>Frondihabitans</taxon>
    </lineage>
</organism>
<evidence type="ECO:0000313" key="3">
    <source>
        <dbReference type="EMBL" id="BDZ50567.1"/>
    </source>
</evidence>
<dbReference type="InterPro" id="IPR053140">
    <property type="entry name" value="GDSL_Rv0518-like"/>
</dbReference>
<feature type="compositionally biased region" description="Low complexity" evidence="1">
    <location>
        <begin position="223"/>
        <end position="238"/>
    </location>
</feature>
<dbReference type="Pfam" id="PF13472">
    <property type="entry name" value="Lipase_GDSL_2"/>
    <property type="match status" value="1"/>
</dbReference>
<reference evidence="4" key="1">
    <citation type="journal article" date="2019" name="Int. J. Syst. Evol. Microbiol.">
        <title>The Global Catalogue of Microorganisms (GCM) 10K type strain sequencing project: providing services to taxonomists for standard genome sequencing and annotation.</title>
        <authorList>
            <consortium name="The Broad Institute Genomics Platform"/>
            <consortium name="The Broad Institute Genome Sequencing Center for Infectious Disease"/>
            <person name="Wu L."/>
            <person name="Ma J."/>
        </authorList>
    </citation>
    <scope>NUCLEOTIDE SEQUENCE [LARGE SCALE GENOMIC DNA]</scope>
    <source>
        <strain evidence="4">NBRC 108728</strain>
    </source>
</reference>
<dbReference type="Gene3D" id="3.40.50.1110">
    <property type="entry name" value="SGNH hydrolase"/>
    <property type="match status" value="1"/>
</dbReference>